<protein>
    <recommendedName>
        <fullName evidence="1">ChsH2 C-terminal OB-fold domain-containing protein</fullName>
    </recommendedName>
</protein>
<dbReference type="PANTHER" id="PTHR34075:SF4">
    <property type="entry name" value="DUF35 DOMAIN-CONTAINING PROTEIN"/>
    <property type="match status" value="1"/>
</dbReference>
<feature type="domain" description="ChsH2 C-terminal OB-fold" evidence="1">
    <location>
        <begin position="69"/>
        <end position="131"/>
    </location>
</feature>
<dbReference type="Proteomes" id="UP000050874">
    <property type="component" value="Unassembled WGS sequence"/>
</dbReference>
<dbReference type="InterPro" id="IPR002878">
    <property type="entry name" value="ChsH2_C"/>
</dbReference>
<dbReference type="Pfam" id="PF01796">
    <property type="entry name" value="OB_ChsH2_C"/>
    <property type="match status" value="1"/>
</dbReference>
<dbReference type="AlphaFoldDB" id="A0A0R2PRC0"/>
<organism evidence="2 3">
    <name type="scientific">SAR86 cluster bacterium BACL1 MAG-120920-bin57</name>
    <dbReference type="NCBI Taxonomy" id="1655571"/>
    <lineage>
        <taxon>Bacteria</taxon>
        <taxon>Pseudomonadati</taxon>
        <taxon>Pseudomonadota</taxon>
        <taxon>Gammaproteobacteria</taxon>
        <taxon>SAR86 cluster</taxon>
    </lineage>
</organism>
<name>A0A0R2PRC0_9GAMM</name>
<dbReference type="InterPro" id="IPR052513">
    <property type="entry name" value="Thioester_dehydratase-like"/>
</dbReference>
<dbReference type="PANTHER" id="PTHR34075">
    <property type="entry name" value="BLR3430 PROTEIN"/>
    <property type="match status" value="1"/>
</dbReference>
<evidence type="ECO:0000313" key="2">
    <source>
        <dbReference type="EMBL" id="KRO39426.1"/>
    </source>
</evidence>
<comment type="caution">
    <text evidence="2">The sequence shown here is derived from an EMBL/GenBank/DDBJ whole genome shotgun (WGS) entry which is preliminary data.</text>
</comment>
<proteinExistence type="predicted"/>
<gene>
    <name evidence="2" type="ORF">ABR63_05195</name>
</gene>
<dbReference type="EMBL" id="LIAV01000215">
    <property type="protein sequence ID" value="KRO39426.1"/>
    <property type="molecule type" value="Genomic_DNA"/>
</dbReference>
<accession>A0A0R2PRC0</accession>
<dbReference type="SUPFAM" id="SSF50249">
    <property type="entry name" value="Nucleic acid-binding proteins"/>
    <property type="match status" value="1"/>
</dbReference>
<sequence>MSETKATLLKAPFELSYKYKRSSGPIMSQVFEGLAKKKILGSKSKANKVYAPAAEYDPHTREALTELIEVGPGGIIESWSWVHQPSNHHLIQTPFAFALIKLDGADTAMLHMISDCEKSDLAIGNRVKAVWSETPTESIADIQHFILDI</sequence>
<dbReference type="Gene3D" id="6.10.30.10">
    <property type="match status" value="1"/>
</dbReference>
<evidence type="ECO:0000259" key="1">
    <source>
        <dbReference type="Pfam" id="PF01796"/>
    </source>
</evidence>
<reference evidence="3" key="1">
    <citation type="submission" date="2015-10" db="EMBL/GenBank/DDBJ databases">
        <title>Metagenome-Assembled Genomes uncover a global brackish microbiome.</title>
        <authorList>
            <person name="Hugerth L.W."/>
            <person name="Larsson J."/>
            <person name="Alneberg J."/>
            <person name="Lindh M.V."/>
            <person name="Legrand C."/>
            <person name="Pinhassi J."/>
            <person name="Andersson A."/>
        </authorList>
    </citation>
    <scope>NUCLEOTIDE SEQUENCE [LARGE SCALE GENOMIC DNA]</scope>
</reference>
<dbReference type="InterPro" id="IPR012340">
    <property type="entry name" value="NA-bd_OB-fold"/>
</dbReference>
<evidence type="ECO:0000313" key="3">
    <source>
        <dbReference type="Proteomes" id="UP000050874"/>
    </source>
</evidence>